<evidence type="ECO:0000259" key="2">
    <source>
        <dbReference type="Pfam" id="PF01841"/>
    </source>
</evidence>
<dbReference type="AlphaFoldDB" id="A0A177NA42"/>
<evidence type="ECO:0000313" key="4">
    <source>
        <dbReference type="EMBL" id="OAI14464.1"/>
    </source>
</evidence>
<dbReference type="InterPro" id="IPR002931">
    <property type="entry name" value="Transglutaminase-like"/>
</dbReference>
<evidence type="ECO:0008006" key="6">
    <source>
        <dbReference type="Google" id="ProtNLM"/>
    </source>
</evidence>
<dbReference type="Gene3D" id="2.60.40.3140">
    <property type="match status" value="1"/>
</dbReference>
<dbReference type="PROSITE" id="PS51257">
    <property type="entry name" value="PROKAR_LIPOPROTEIN"/>
    <property type="match status" value="1"/>
</dbReference>
<dbReference type="InterPro" id="IPR024618">
    <property type="entry name" value="DUF3857"/>
</dbReference>
<dbReference type="Pfam" id="PF01841">
    <property type="entry name" value="Transglut_core"/>
    <property type="match status" value="1"/>
</dbReference>
<accession>A0A177NA42</accession>
<feature type="domain" description="Transglutaminase-like" evidence="2">
    <location>
        <begin position="296"/>
        <end position="371"/>
    </location>
</feature>
<dbReference type="SUPFAM" id="SSF54001">
    <property type="entry name" value="Cysteine proteinases"/>
    <property type="match status" value="1"/>
</dbReference>
<dbReference type="Gene3D" id="3.10.620.30">
    <property type="match status" value="1"/>
</dbReference>
<name>A0A177NA42_9GAMM</name>
<dbReference type="RefSeq" id="WP_064031006.1">
    <property type="nucleotide sequence ID" value="NZ_LUUK01000200.1"/>
</dbReference>
<evidence type="ECO:0000256" key="1">
    <source>
        <dbReference type="SAM" id="SignalP"/>
    </source>
</evidence>
<feature type="domain" description="DUF3857" evidence="3">
    <location>
        <begin position="81"/>
        <end position="219"/>
    </location>
</feature>
<gene>
    <name evidence="4" type="ORF">A1355_12590</name>
</gene>
<dbReference type="Pfam" id="PF12969">
    <property type="entry name" value="DUF3857"/>
    <property type="match status" value="1"/>
</dbReference>
<evidence type="ECO:0000259" key="3">
    <source>
        <dbReference type="Pfam" id="PF12969"/>
    </source>
</evidence>
<sequence length="655" mass="72491">MNKALGLLLMLGWALACAAGGTESKLRQIGYSANLLRCLKTARHSSYRELAPTPDRVHALESAGYGSVALSEEHQFKLLKNGQVEETVTETWLYLTSSAIENDGNLGFWFDAASQRAEIQAAYVLQPEGVSTDVEPDLLQINTDNSPNIFNDSLFVTIPLTPLKPGSIAVLRYKIVTASKKVPLSWSRNLFSAYFYPVERFQVDVSWDSDARKPTWRTDDSNLACHEETAALHCATLGAVAPLPYDQQMPAPQDLLPVLTLAEPDDWPAISARIRTLTDSALAKDQRLDAEIGRLSNGVANPRQLFKRVAAFVARDIRYVGLEHGHGGVIPRPTSATLERRFGDCKDKAMLFVDLARRAGLDAYPVLTSTKRRALNKLLLPSSSYFNHMIACVNFGKDQEQCTDLTDPETAGSRLPHTLHGAVALTVGQDGAAPRNLPSEPFTWVASVKAENRLTEAGSVVETLVRRYESHWAAGLRRVLAAKSKAESERWLLEDFRAVMGDQVAPSVSVQGLETSEAGIALNSVTEYPNLFTLGQLTSYQESDSWLRDLANDAKTSNRHYPYRFEGIDYRSELSFRVPAGRRVASGGPKIDYVSAWGELHRHVRQDGEVVTAYTRLEMPKAEIPVAKIAEYNRFLELVGYESRFRFSLSGGSQQ</sequence>
<organism evidence="4 5">
    <name type="scientific">Methylomonas koyamae</name>
    <dbReference type="NCBI Taxonomy" id="702114"/>
    <lineage>
        <taxon>Bacteria</taxon>
        <taxon>Pseudomonadati</taxon>
        <taxon>Pseudomonadota</taxon>
        <taxon>Gammaproteobacteria</taxon>
        <taxon>Methylococcales</taxon>
        <taxon>Methylococcaceae</taxon>
        <taxon>Methylomonas</taxon>
    </lineage>
</organism>
<dbReference type="STRING" id="702114.A1355_12590"/>
<dbReference type="EMBL" id="LUUK01000200">
    <property type="protein sequence ID" value="OAI14464.1"/>
    <property type="molecule type" value="Genomic_DNA"/>
</dbReference>
<feature type="chain" id="PRO_5008068937" description="DUF3857 domain-containing protein" evidence="1">
    <location>
        <begin position="19"/>
        <end position="655"/>
    </location>
</feature>
<comment type="caution">
    <text evidence="4">The sequence shown here is derived from an EMBL/GenBank/DDBJ whole genome shotgun (WGS) entry which is preliminary data.</text>
</comment>
<keyword evidence="5" id="KW-1185">Reference proteome</keyword>
<dbReference type="OrthoDB" id="8595007at2"/>
<keyword evidence="1" id="KW-0732">Signal</keyword>
<proteinExistence type="predicted"/>
<dbReference type="InterPro" id="IPR038765">
    <property type="entry name" value="Papain-like_cys_pep_sf"/>
</dbReference>
<evidence type="ECO:0000313" key="5">
    <source>
        <dbReference type="Proteomes" id="UP000077628"/>
    </source>
</evidence>
<protein>
    <recommendedName>
        <fullName evidence="6">DUF3857 domain-containing protein</fullName>
    </recommendedName>
</protein>
<feature type="signal peptide" evidence="1">
    <location>
        <begin position="1"/>
        <end position="18"/>
    </location>
</feature>
<reference evidence="5" key="1">
    <citation type="submission" date="2016-03" db="EMBL/GenBank/DDBJ databases">
        <authorList>
            <person name="Heylen K."/>
            <person name="De Vos P."/>
            <person name="Vekeman B."/>
        </authorList>
    </citation>
    <scope>NUCLEOTIDE SEQUENCE [LARGE SCALE GENOMIC DNA]</scope>
    <source>
        <strain evidence="5">R-45383</strain>
    </source>
</reference>
<dbReference type="Proteomes" id="UP000077628">
    <property type="component" value="Unassembled WGS sequence"/>
</dbReference>